<feature type="compositionally biased region" description="Basic and acidic residues" evidence="1">
    <location>
        <begin position="392"/>
        <end position="401"/>
    </location>
</feature>
<sequence length="1388" mass="147527">MDSMAHLRASRIPSPFDTDLDPLHRNVSQYLSACVLPGPVDPGTPSLQVAEESYMVAGGQPFRPAVPYRRAASVTCTQTPTAGIAYQRPRSFEGQSVVESSALGSRTMRPSVSPAQISPAVRLSLRQGGVAPFLPRAGSRSEIGGGCPSPLERSVSVASLANISSCASVPSESGGSPAVPSQRSAAPPVSLDYVWSWERRPLPQKSPEISTLSGALPPAAAALLALTNPSAAAAAAAAATGAAAASPRRGDGAELPDVSRMRQVIELARALVSVYFSPDKPALVRSAFHRRPEVAAVLRDLEQLRLVLVDPVERLQVQELEEALQVACMRSMEEEARAGGEVQAAELALRQQAANSSDNEGSSSALSGVAGAGALVVEAAAKLGERFRHATSDLLGGDRTKSGSRRSRSSPHSSASLRSNSLPTNELWGNRTEDESTGSRRRRRSQCGSSSSVRSSSLISSVASSCCGAGAVACAKDTGPVLEAIDELSESEVNALHRRTSSGGLTAAASCGGSVPRSDDGRFGSRRRRRFSRRTSHVADHRDKAAPTGSNSKDRSAQAEAFNRGSHAGACAYCLPKDIFSGGTGTAADVKHASSGDVTGRRCCVDNPAFPSSAPLSLEPAAMALAQKANRPKRWNRWYRRLSQPALPAAPDVQSPSRTREAVLLEVARRRATDMDLAAAAAVVSPVSRRRGEFVGALSWGRERWSSMRTRSHVANARGTRYAAEVAAPDYLHWSPGDLDPVPGKDRTSKTRLWMPYARRRRRSAALSSPGTARAAVRVDPRSRSSEDLDFRLRSKSGSISLRPQELPGSGNTMTYPPLQARNRWPGESPSEKPLCGADGVRRHSPLSRPLGAPALGQRLEQDRGRRTFLEQGENLGQAHALAHGQFRDANKSGLDRRETGPSTRGHSHFTDRSTGESINIGDPSRLVDSEGGDENCAFVANVAAANSDHLLETRVRGKAAEAFMKPRKGGWLRRAFTGSGKFRSGRSVGDTLPGLATAGAIDESADHGIVFTDSMASRDSVSSASRERDEDNRKDSADSSAERATQSSGAGSTSAVAKRRWFARGLSKLRKKKHSKTSGKEVNGAPIPVPLGLYVVSYPSQTEQADRTTHGRYEVTTESVPPDEMLEARVADRDTRCGRTSTRATSPKLERVSSREPLGMASSAAAVSGKRRGDGGQIAEAGSHGTSEFPGLTSRNVIDSETGKSRRVVTDSARVTQTDGDDDSRSSSEKHMRSWGGIRSLDVKVVPGRVTEVSGAKSGEASGGPQSRVDRGQEGDGDILADRLSRSLEDRLARQSSSERKRGTDGSSCRAPQDIGCLSEEELQLQEGYPYRSGGYALSGLTDQGRKSHHADMHQKRKDFGADDAPFLPTTPSCEGETGGPVIVSTE</sequence>
<gene>
    <name evidence="2" type="ORF">CSUI_003537</name>
</gene>
<dbReference type="RefSeq" id="XP_067924294.1">
    <property type="nucleotide sequence ID" value="XM_068063733.1"/>
</dbReference>
<feature type="region of interest" description="Disordered" evidence="1">
    <location>
        <begin position="1332"/>
        <end position="1388"/>
    </location>
</feature>
<accession>A0A2C6L0F5</accession>
<feature type="region of interest" description="Disordered" evidence="1">
    <location>
        <begin position="884"/>
        <end position="922"/>
    </location>
</feature>
<feature type="compositionally biased region" description="Basic and acidic residues" evidence="1">
    <location>
        <begin position="886"/>
        <end position="900"/>
    </location>
</feature>
<name>A0A2C6L0F5_9APIC</name>
<evidence type="ECO:0000313" key="2">
    <source>
        <dbReference type="EMBL" id="PHJ22617.1"/>
    </source>
</evidence>
<feature type="compositionally biased region" description="Low complexity" evidence="1">
    <location>
        <begin position="1014"/>
        <end position="1025"/>
    </location>
</feature>
<feature type="compositionally biased region" description="Basic and acidic residues" evidence="1">
    <location>
        <begin position="1345"/>
        <end position="1362"/>
    </location>
</feature>
<protein>
    <submittedName>
        <fullName evidence="2">Uncharacterized protein</fullName>
    </submittedName>
</protein>
<evidence type="ECO:0000313" key="3">
    <source>
        <dbReference type="Proteomes" id="UP000221165"/>
    </source>
</evidence>
<dbReference type="EMBL" id="MIGC01001594">
    <property type="protein sequence ID" value="PHJ22617.1"/>
    <property type="molecule type" value="Genomic_DNA"/>
</dbReference>
<reference evidence="2 3" key="1">
    <citation type="journal article" date="2017" name="Int. J. Parasitol.">
        <title>The genome of the protozoan parasite Cystoisospora suis and a reverse vaccinology approach to identify vaccine candidates.</title>
        <authorList>
            <person name="Palmieri N."/>
            <person name="Shrestha A."/>
            <person name="Ruttkowski B."/>
            <person name="Beck T."/>
            <person name="Vogl C."/>
            <person name="Tomley F."/>
            <person name="Blake D.P."/>
            <person name="Joachim A."/>
        </authorList>
    </citation>
    <scope>NUCLEOTIDE SEQUENCE [LARGE SCALE GENOMIC DNA]</scope>
    <source>
        <strain evidence="2 3">Wien I</strain>
    </source>
</reference>
<keyword evidence="3" id="KW-1185">Reference proteome</keyword>
<feature type="compositionally biased region" description="Basic and acidic residues" evidence="1">
    <location>
        <begin position="1269"/>
        <end position="1305"/>
    </location>
</feature>
<feature type="compositionally biased region" description="Basic and acidic residues" evidence="1">
    <location>
        <begin position="777"/>
        <end position="793"/>
    </location>
</feature>
<dbReference type="GeneID" id="94426944"/>
<feature type="region of interest" description="Disordered" evidence="1">
    <location>
        <begin position="1013"/>
        <end position="1058"/>
    </location>
</feature>
<dbReference type="Proteomes" id="UP000221165">
    <property type="component" value="Unassembled WGS sequence"/>
</dbReference>
<feature type="compositionally biased region" description="Basic residues" evidence="1">
    <location>
        <begin position="524"/>
        <end position="536"/>
    </location>
</feature>
<feature type="compositionally biased region" description="Low complexity" evidence="1">
    <location>
        <begin position="410"/>
        <end position="421"/>
    </location>
</feature>
<feature type="compositionally biased region" description="Basic and acidic residues" evidence="1">
    <location>
        <begin position="1224"/>
        <end position="1233"/>
    </location>
</feature>
<feature type="compositionally biased region" description="Low complexity" evidence="1">
    <location>
        <begin position="1045"/>
        <end position="1057"/>
    </location>
</feature>
<evidence type="ECO:0000256" key="1">
    <source>
        <dbReference type="SAM" id="MobiDB-lite"/>
    </source>
</evidence>
<feature type="compositionally biased region" description="Basic and acidic residues" evidence="1">
    <location>
        <begin position="1026"/>
        <end position="1042"/>
    </location>
</feature>
<feature type="region of interest" description="Disordered" evidence="1">
    <location>
        <begin position="392"/>
        <end position="453"/>
    </location>
</feature>
<feature type="region of interest" description="Disordered" evidence="1">
    <location>
        <begin position="499"/>
        <end position="561"/>
    </location>
</feature>
<comment type="caution">
    <text evidence="2">The sequence shown here is derived from an EMBL/GenBank/DDBJ whole genome shotgun (WGS) entry which is preliminary data.</text>
</comment>
<feature type="region of interest" description="Disordered" evidence="1">
    <location>
        <begin position="1134"/>
        <end position="1316"/>
    </location>
</feature>
<proteinExistence type="predicted"/>
<dbReference type="VEuPathDB" id="ToxoDB:CSUI_003537"/>
<organism evidence="2 3">
    <name type="scientific">Cystoisospora suis</name>
    <dbReference type="NCBI Taxonomy" id="483139"/>
    <lineage>
        <taxon>Eukaryota</taxon>
        <taxon>Sar</taxon>
        <taxon>Alveolata</taxon>
        <taxon>Apicomplexa</taxon>
        <taxon>Conoidasida</taxon>
        <taxon>Coccidia</taxon>
        <taxon>Eucoccidiorida</taxon>
        <taxon>Eimeriorina</taxon>
        <taxon>Sarcocystidae</taxon>
        <taxon>Cystoisospora</taxon>
    </lineage>
</organism>
<feature type="region of interest" description="Disordered" evidence="1">
    <location>
        <begin position="764"/>
        <end position="833"/>
    </location>
</feature>
<dbReference type="OrthoDB" id="332511at2759"/>